<dbReference type="GO" id="GO:0009986">
    <property type="term" value="C:cell surface"/>
    <property type="evidence" value="ECO:0007669"/>
    <property type="project" value="TreeGrafter"/>
</dbReference>
<dbReference type="FunFam" id="3.20.20.80:FF:000033">
    <property type="entry name" value="Glucan 1,3-beta-glucosidase A"/>
    <property type="match status" value="1"/>
</dbReference>
<dbReference type="GO" id="GO:0004338">
    <property type="term" value="F:glucan exo-1,3-beta-glucosidase activity"/>
    <property type="evidence" value="ECO:0007669"/>
    <property type="project" value="UniProtKB-EC"/>
</dbReference>
<dbReference type="EC" id="3.2.1.58" evidence="9"/>
<sequence>MTLATLATLAVALLANLGQAVPAGTLERRAPKFAYGEQKVRGVNLGGLFVLEPWITPSLFEATPEEVVDEYTYCQVLGKYEAKRRLEEHWSSFYTEQDFVQIKQYGLNTVRIPLGYWAVAPLEGDPYVQGAYEHLQTVVGWAGNQGLTVMIDLHGAPLSQNGFDNSGKRGPVGWTQGDSIKQTHAALQKIRDDYANNPAVSAIELLNEPMGPSLDMNVVRQFYYDGWGDLRDSNVAVTFHDAFMGVTSWNAFGAGMQNLLLDTHHYEVFSSGELQMSPATHVSTACGFGAQMASNNKWTIAGEWSGAQTDCAKWLNGRGIGARYDGTFNKDGQGSSYIGSCDRKTSGTVAGLSGEEKNNIKQFIAAQIAAYEKADGWIFWTWKNEAAPEWHFKDLVEAGLVPQPLDSQLNACG</sequence>
<comment type="similarity">
    <text evidence="2 10">Belongs to the glycosyl hydrolase 5 (cellulase A) family.</text>
</comment>
<keyword evidence="3" id="KW-0964">Secreted</keyword>
<dbReference type="GO" id="GO:0005576">
    <property type="term" value="C:extracellular region"/>
    <property type="evidence" value="ECO:0007669"/>
    <property type="project" value="UniProtKB-SubCell"/>
</dbReference>
<evidence type="ECO:0000256" key="11">
    <source>
        <dbReference type="SAM" id="SignalP"/>
    </source>
</evidence>
<dbReference type="InterPro" id="IPR050386">
    <property type="entry name" value="Glycosyl_hydrolase_5"/>
</dbReference>
<evidence type="ECO:0000256" key="4">
    <source>
        <dbReference type="ARBA" id="ARBA00022729"/>
    </source>
</evidence>
<keyword evidence="6 10" id="KW-0326">Glycosidase</keyword>
<dbReference type="PANTHER" id="PTHR31297">
    <property type="entry name" value="GLUCAN ENDO-1,6-BETA-GLUCOSIDASE B"/>
    <property type="match status" value="1"/>
</dbReference>
<evidence type="ECO:0000256" key="7">
    <source>
        <dbReference type="ARBA" id="ARBA00023316"/>
    </source>
</evidence>
<gene>
    <name evidence="13" type="ORF">Slin15195_G021390</name>
</gene>
<evidence type="ECO:0000259" key="12">
    <source>
        <dbReference type="Pfam" id="PF00150"/>
    </source>
</evidence>
<accession>A0A9Q9ALU3</accession>
<evidence type="ECO:0000256" key="6">
    <source>
        <dbReference type="ARBA" id="ARBA00023295"/>
    </source>
</evidence>
<keyword evidence="7" id="KW-0961">Cell wall biogenesis/degradation</keyword>
<dbReference type="InterPro" id="IPR017853">
    <property type="entry name" value="GH"/>
</dbReference>
<comment type="catalytic activity">
    <reaction evidence="8">
        <text>Successive hydrolysis of beta-D-glucose units from the non-reducing ends of (1-&gt;3)-beta-D-glucans, releasing alpha-glucose.</text>
        <dbReference type="EC" id="3.2.1.58"/>
    </reaction>
</comment>
<name>A0A9Q9ALU3_9PEZI</name>
<evidence type="ECO:0000256" key="5">
    <source>
        <dbReference type="ARBA" id="ARBA00022801"/>
    </source>
</evidence>
<dbReference type="InterPro" id="IPR001547">
    <property type="entry name" value="Glyco_hydro_5"/>
</dbReference>
<comment type="subcellular location">
    <subcellularLocation>
        <location evidence="1">Secreted</location>
    </subcellularLocation>
</comment>
<dbReference type="GO" id="GO:0071555">
    <property type="term" value="P:cell wall organization"/>
    <property type="evidence" value="ECO:0007669"/>
    <property type="project" value="UniProtKB-KW"/>
</dbReference>
<dbReference type="Pfam" id="PF00150">
    <property type="entry name" value="Cellulase"/>
    <property type="match status" value="1"/>
</dbReference>
<dbReference type="Gene3D" id="3.20.20.80">
    <property type="entry name" value="Glycosidases"/>
    <property type="match status" value="1"/>
</dbReference>
<proteinExistence type="inferred from homology"/>
<evidence type="ECO:0000313" key="14">
    <source>
        <dbReference type="Proteomes" id="UP001056384"/>
    </source>
</evidence>
<evidence type="ECO:0000256" key="9">
    <source>
        <dbReference type="ARBA" id="ARBA00038929"/>
    </source>
</evidence>
<evidence type="ECO:0000256" key="3">
    <source>
        <dbReference type="ARBA" id="ARBA00022525"/>
    </source>
</evidence>
<evidence type="ECO:0000256" key="10">
    <source>
        <dbReference type="RuleBase" id="RU361153"/>
    </source>
</evidence>
<dbReference type="SUPFAM" id="SSF51445">
    <property type="entry name" value="(Trans)glycosidases"/>
    <property type="match status" value="1"/>
</dbReference>
<organism evidence="13 14">
    <name type="scientific">Septoria linicola</name>
    <dbReference type="NCBI Taxonomy" id="215465"/>
    <lineage>
        <taxon>Eukaryota</taxon>
        <taxon>Fungi</taxon>
        <taxon>Dikarya</taxon>
        <taxon>Ascomycota</taxon>
        <taxon>Pezizomycotina</taxon>
        <taxon>Dothideomycetes</taxon>
        <taxon>Dothideomycetidae</taxon>
        <taxon>Mycosphaerellales</taxon>
        <taxon>Mycosphaerellaceae</taxon>
        <taxon>Septoria</taxon>
    </lineage>
</organism>
<feature type="domain" description="Glycoside hydrolase family 5" evidence="12">
    <location>
        <begin position="84"/>
        <end position="310"/>
    </location>
</feature>
<dbReference type="PANTHER" id="PTHR31297:SF1">
    <property type="entry name" value="GLUCAN 1,3-BETA-GLUCOSIDASE I_II-RELATED"/>
    <property type="match status" value="1"/>
</dbReference>
<feature type="signal peptide" evidence="11">
    <location>
        <begin position="1"/>
        <end position="20"/>
    </location>
</feature>
<evidence type="ECO:0000256" key="8">
    <source>
        <dbReference type="ARBA" id="ARBA00036824"/>
    </source>
</evidence>
<keyword evidence="4 11" id="KW-0732">Signal</keyword>
<feature type="chain" id="PRO_5040171048" description="glucan 1,3-beta-glucosidase" evidence="11">
    <location>
        <begin position="21"/>
        <end position="413"/>
    </location>
</feature>
<dbReference type="Proteomes" id="UP001056384">
    <property type="component" value="Chromosome 2"/>
</dbReference>
<keyword evidence="5 10" id="KW-0378">Hydrolase</keyword>
<dbReference type="AlphaFoldDB" id="A0A9Q9ALU3"/>
<evidence type="ECO:0000256" key="2">
    <source>
        <dbReference type="ARBA" id="ARBA00005641"/>
    </source>
</evidence>
<reference evidence="13" key="1">
    <citation type="submission" date="2022-06" db="EMBL/GenBank/DDBJ databases">
        <title>Complete genome sequences of two strains of the flax pathogen Septoria linicola.</title>
        <authorList>
            <person name="Lapalu N."/>
            <person name="Simon A."/>
            <person name="Demenou B."/>
            <person name="Paumier D."/>
            <person name="Guillot M.-P."/>
            <person name="Gout L."/>
            <person name="Valade R."/>
        </authorList>
    </citation>
    <scope>NUCLEOTIDE SEQUENCE</scope>
    <source>
        <strain evidence="13">SE15195</strain>
    </source>
</reference>
<evidence type="ECO:0000256" key="1">
    <source>
        <dbReference type="ARBA" id="ARBA00004613"/>
    </source>
</evidence>
<dbReference type="EMBL" id="CP099419">
    <property type="protein sequence ID" value="USW48820.1"/>
    <property type="molecule type" value="Genomic_DNA"/>
</dbReference>
<protein>
    <recommendedName>
        <fullName evidence="9">glucan 1,3-beta-glucosidase</fullName>
        <ecNumber evidence="9">3.2.1.58</ecNumber>
    </recommendedName>
</protein>
<keyword evidence="14" id="KW-1185">Reference proteome</keyword>
<dbReference type="GO" id="GO:0009251">
    <property type="term" value="P:glucan catabolic process"/>
    <property type="evidence" value="ECO:0007669"/>
    <property type="project" value="TreeGrafter"/>
</dbReference>
<evidence type="ECO:0000313" key="13">
    <source>
        <dbReference type="EMBL" id="USW48820.1"/>
    </source>
</evidence>